<protein>
    <submittedName>
        <fullName evidence="1">Uncharacterized protein</fullName>
    </submittedName>
</protein>
<name>U9U7T4_RHIID</name>
<dbReference type="HOGENOM" id="CLU_1687603_0_0_1"/>
<gene>
    <name evidence="1" type="ORF">GLOINDRAFT_23559</name>
</gene>
<organism evidence="1">
    <name type="scientific">Rhizophagus irregularis (strain DAOM 181602 / DAOM 197198 / MUCL 43194)</name>
    <name type="common">Arbuscular mycorrhizal fungus</name>
    <name type="synonym">Glomus intraradices</name>
    <dbReference type="NCBI Taxonomy" id="747089"/>
    <lineage>
        <taxon>Eukaryota</taxon>
        <taxon>Fungi</taxon>
        <taxon>Fungi incertae sedis</taxon>
        <taxon>Mucoromycota</taxon>
        <taxon>Glomeromycotina</taxon>
        <taxon>Glomeromycetes</taxon>
        <taxon>Glomerales</taxon>
        <taxon>Glomeraceae</taxon>
        <taxon>Rhizophagus</taxon>
    </lineage>
</organism>
<sequence length="156" mass="18620">MWHFLFYISDGISYMNRNSLNIRFVEITLEEDSKDEKELCKNVKQMMEIIVGLLREKRVDIENELKNKKNIKLETEYAKLKAKNVKYIKLKTKIAKFEAEEYAENEANIAKLKNEFKKNQKFQLRCIQIAKKILNEQPIIKYHPSFLNGLELDVIF</sequence>
<dbReference type="EMBL" id="KI281691">
    <property type="protein sequence ID" value="ESA15742.1"/>
    <property type="molecule type" value="Genomic_DNA"/>
</dbReference>
<dbReference type="AlphaFoldDB" id="U9U7T4"/>
<proteinExistence type="predicted"/>
<evidence type="ECO:0000313" key="1">
    <source>
        <dbReference type="EMBL" id="ESA15742.1"/>
    </source>
</evidence>
<accession>U9U7T4</accession>
<reference evidence="1" key="1">
    <citation type="submission" date="2013-07" db="EMBL/GenBank/DDBJ databases">
        <title>The genome of an arbuscular mycorrhizal fungus provides insights into the evolution of the oldest plant symbiosis.</title>
        <authorList>
            <consortium name="DOE Joint Genome Institute"/>
            <person name="Tisserant E."/>
            <person name="Malbreil M."/>
            <person name="Kuo A."/>
            <person name="Kohler A."/>
            <person name="Symeonidi A."/>
            <person name="Balestrini R."/>
            <person name="Charron P."/>
            <person name="Duensing N."/>
            <person name="Frei-dit-Frey N."/>
            <person name="Gianinazzi-Pearson V."/>
            <person name="Gilbert B."/>
            <person name="Handa Y."/>
            <person name="Hijri M."/>
            <person name="Kaul R."/>
            <person name="Kawaguchi M."/>
            <person name="Krajinski F."/>
            <person name="Lammers P."/>
            <person name="Lapierre D."/>
            <person name="Masclaux F.G."/>
            <person name="Murat C."/>
            <person name="Morin E."/>
            <person name="Ndikumana S."/>
            <person name="Pagni M."/>
            <person name="Petitpierre D."/>
            <person name="Requena N."/>
            <person name="Rosikiewicz P."/>
            <person name="Riley R."/>
            <person name="Saito K."/>
            <person name="San Clemente H."/>
            <person name="Shapiro H."/>
            <person name="van Tuinen D."/>
            <person name="Becard G."/>
            <person name="Bonfante P."/>
            <person name="Paszkowski U."/>
            <person name="Shachar-Hill Y."/>
            <person name="Young J.P."/>
            <person name="Sanders I.R."/>
            <person name="Henrissat B."/>
            <person name="Rensing S.A."/>
            <person name="Grigoriev I.V."/>
            <person name="Corradi N."/>
            <person name="Roux C."/>
            <person name="Martin F."/>
        </authorList>
    </citation>
    <scope>NUCLEOTIDE SEQUENCE</scope>
    <source>
        <strain evidence="1">DAOM 197198</strain>
    </source>
</reference>